<dbReference type="Pfam" id="PF08264">
    <property type="entry name" value="Anticodon_1"/>
    <property type="match status" value="1"/>
</dbReference>
<gene>
    <name evidence="11" type="ORF">JF625_05625</name>
</gene>
<evidence type="ECO:0000259" key="10">
    <source>
        <dbReference type="Pfam" id="PF08264"/>
    </source>
</evidence>
<keyword evidence="5" id="KW-0067">ATP-binding</keyword>
<keyword evidence="2" id="KW-0479">Metal-binding</keyword>
<dbReference type="CDD" id="cd07960">
    <property type="entry name" value="Anticodon_Ia_Ile_BEm"/>
    <property type="match status" value="1"/>
</dbReference>
<proteinExistence type="predicted"/>
<dbReference type="InterPro" id="IPR013155">
    <property type="entry name" value="M/V/L/I-tRNA-synth_anticd-bd"/>
</dbReference>
<evidence type="ECO:0000256" key="8">
    <source>
        <dbReference type="ARBA" id="ARBA00048359"/>
    </source>
</evidence>
<accession>A0A952FLQ8</accession>
<evidence type="ECO:0000256" key="7">
    <source>
        <dbReference type="ARBA" id="ARBA00023146"/>
    </source>
</evidence>
<dbReference type="InterPro" id="IPR033708">
    <property type="entry name" value="Anticodon_Ile_BEm"/>
</dbReference>
<dbReference type="InterPro" id="IPR010663">
    <property type="entry name" value="Znf_FPG/IleRS"/>
</dbReference>
<keyword evidence="3" id="KW-0547">Nucleotide-binding</keyword>
<feature type="domain" description="Methionyl/Valyl/Leucyl/Isoleucyl-tRNA synthetase anticodon-binding" evidence="10">
    <location>
        <begin position="56"/>
        <end position="209"/>
    </location>
</feature>
<dbReference type="EMBL" id="JAEKLZ010000122">
    <property type="protein sequence ID" value="MBW8724621.1"/>
    <property type="molecule type" value="Genomic_DNA"/>
</dbReference>
<keyword evidence="6" id="KW-0648">Protein biosynthesis</keyword>
<evidence type="ECO:0000256" key="1">
    <source>
        <dbReference type="ARBA" id="ARBA00022598"/>
    </source>
</evidence>
<evidence type="ECO:0000256" key="6">
    <source>
        <dbReference type="ARBA" id="ARBA00022917"/>
    </source>
</evidence>
<keyword evidence="1 11" id="KW-0436">Ligase</keyword>
<keyword evidence="7" id="KW-0030">Aminoacyl-tRNA synthetase</keyword>
<evidence type="ECO:0000256" key="4">
    <source>
        <dbReference type="ARBA" id="ARBA00022833"/>
    </source>
</evidence>
<dbReference type="AlphaFoldDB" id="A0A952FLQ8"/>
<dbReference type="GO" id="GO:0046872">
    <property type="term" value="F:metal ion binding"/>
    <property type="evidence" value="ECO:0007669"/>
    <property type="project" value="UniProtKB-KW"/>
</dbReference>
<evidence type="ECO:0000256" key="3">
    <source>
        <dbReference type="ARBA" id="ARBA00022741"/>
    </source>
</evidence>
<dbReference type="GO" id="GO:0004822">
    <property type="term" value="F:isoleucine-tRNA ligase activity"/>
    <property type="evidence" value="ECO:0007669"/>
    <property type="project" value="UniProtKB-EC"/>
</dbReference>
<dbReference type="PANTHER" id="PTHR42765">
    <property type="entry name" value="SOLEUCYL-TRNA SYNTHETASE"/>
    <property type="match status" value="1"/>
</dbReference>
<dbReference type="InterPro" id="IPR050081">
    <property type="entry name" value="Ile-tRNA_ligase"/>
</dbReference>
<dbReference type="Proteomes" id="UP000700706">
    <property type="component" value="Unassembled WGS sequence"/>
</dbReference>
<comment type="caution">
    <text evidence="11">The sequence shown here is derived from an EMBL/GenBank/DDBJ whole genome shotgun (WGS) entry which is preliminary data.</text>
</comment>
<feature type="non-terminal residue" evidence="11">
    <location>
        <position position="1"/>
    </location>
</feature>
<evidence type="ECO:0000313" key="11">
    <source>
        <dbReference type="EMBL" id="MBW8724621.1"/>
    </source>
</evidence>
<reference evidence="11" key="1">
    <citation type="submission" date="2020-06" db="EMBL/GenBank/DDBJ databases">
        <title>Stable isotope informed genome-resolved metagenomics uncovers potential trophic interactions in rhizosphere soil.</title>
        <authorList>
            <person name="Starr E.P."/>
            <person name="Shi S."/>
            <person name="Blazewicz S.J."/>
            <person name="Koch B.J."/>
            <person name="Probst A.J."/>
            <person name="Hungate B.A."/>
            <person name="Pett-Ridge J."/>
            <person name="Firestone M.K."/>
            <person name="Banfield J.F."/>
        </authorList>
    </citation>
    <scope>NUCLEOTIDE SEQUENCE</scope>
    <source>
        <strain evidence="11">YM_69_17</strain>
    </source>
</reference>
<feature type="domain" description="Zinc finger FPG/IleRS-type" evidence="9">
    <location>
        <begin position="265"/>
        <end position="293"/>
    </location>
</feature>
<evidence type="ECO:0000256" key="2">
    <source>
        <dbReference type="ARBA" id="ARBA00022723"/>
    </source>
</evidence>
<evidence type="ECO:0000259" key="9">
    <source>
        <dbReference type="Pfam" id="PF06827"/>
    </source>
</evidence>
<dbReference type="PANTHER" id="PTHR42765:SF1">
    <property type="entry name" value="ISOLEUCINE--TRNA LIGASE, MITOCHONDRIAL"/>
    <property type="match status" value="1"/>
</dbReference>
<dbReference type="SUPFAM" id="SSF47323">
    <property type="entry name" value="Anticodon-binding domain of a subclass of class I aminoacyl-tRNA synthetases"/>
    <property type="match status" value="1"/>
</dbReference>
<evidence type="ECO:0000313" key="12">
    <source>
        <dbReference type="Proteomes" id="UP000700706"/>
    </source>
</evidence>
<sequence>VVSTDYSEDMRVGKEILKYQADAYRRLRNTLRYLLGALDGFQDSERLPATELPELERWVLHRLWELDGTIRRAIEDYDFHTLSTALHNFCAVDLSAFYFDIRKDALYCDRPDDPRRRAVRTVLDILFDHLTVWLAPILCFTAEEAWLARHGDGPDVSVHLQTFPAVPEGWRDDALAARWDRLRDLRRVVTGAIELKRGEKQIGSSLQAHPVVHAGADEAELLRSLDFAEICITSGLTVETGAAPDGAFTLADVPGVGVVVASADGHRCDRCWRVLPEVGTVAGHPDLCIRCADAVDAIGSGAPA</sequence>
<evidence type="ECO:0000256" key="5">
    <source>
        <dbReference type="ARBA" id="ARBA00022840"/>
    </source>
</evidence>
<keyword evidence="4" id="KW-0862">Zinc</keyword>
<dbReference type="GO" id="GO:0005524">
    <property type="term" value="F:ATP binding"/>
    <property type="evidence" value="ECO:0007669"/>
    <property type="project" value="UniProtKB-KW"/>
</dbReference>
<name>A0A952FLQ8_9PROT</name>
<organism evidence="11 12">
    <name type="scientific">Inquilinus limosus</name>
    <dbReference type="NCBI Taxonomy" id="171674"/>
    <lineage>
        <taxon>Bacteria</taxon>
        <taxon>Pseudomonadati</taxon>
        <taxon>Pseudomonadota</taxon>
        <taxon>Alphaproteobacteria</taxon>
        <taxon>Rhodospirillales</taxon>
        <taxon>Rhodospirillaceae</taxon>
        <taxon>Inquilinus</taxon>
    </lineage>
</organism>
<dbReference type="GO" id="GO:0006428">
    <property type="term" value="P:isoleucyl-tRNA aminoacylation"/>
    <property type="evidence" value="ECO:0007669"/>
    <property type="project" value="TreeGrafter"/>
</dbReference>
<dbReference type="GO" id="GO:0005829">
    <property type="term" value="C:cytosol"/>
    <property type="evidence" value="ECO:0007669"/>
    <property type="project" value="TreeGrafter"/>
</dbReference>
<protein>
    <submittedName>
        <fullName evidence="11">Class I tRNA ligase family protein</fullName>
    </submittedName>
</protein>
<comment type="catalytic activity">
    <reaction evidence="8">
        <text>tRNA(Ile) + L-isoleucine + ATP = L-isoleucyl-tRNA(Ile) + AMP + diphosphate</text>
        <dbReference type="Rhea" id="RHEA:11060"/>
        <dbReference type="Rhea" id="RHEA-COMP:9666"/>
        <dbReference type="Rhea" id="RHEA-COMP:9695"/>
        <dbReference type="ChEBI" id="CHEBI:30616"/>
        <dbReference type="ChEBI" id="CHEBI:33019"/>
        <dbReference type="ChEBI" id="CHEBI:58045"/>
        <dbReference type="ChEBI" id="CHEBI:78442"/>
        <dbReference type="ChEBI" id="CHEBI:78528"/>
        <dbReference type="ChEBI" id="CHEBI:456215"/>
        <dbReference type="EC" id="6.1.1.5"/>
    </reaction>
</comment>
<dbReference type="Pfam" id="PF06827">
    <property type="entry name" value="zf-FPG_IleRS"/>
    <property type="match status" value="1"/>
</dbReference>
<dbReference type="GO" id="GO:0000049">
    <property type="term" value="F:tRNA binding"/>
    <property type="evidence" value="ECO:0007669"/>
    <property type="project" value="InterPro"/>
</dbReference>
<dbReference type="Gene3D" id="1.10.730.20">
    <property type="match status" value="1"/>
</dbReference>
<dbReference type="InterPro" id="IPR009080">
    <property type="entry name" value="tRNAsynth_Ia_anticodon-bd"/>
</dbReference>